<dbReference type="KEGG" id="smao:CAG99_09700"/>
<feature type="region of interest" description="Disordered" evidence="1">
    <location>
        <begin position="13"/>
        <end position="66"/>
    </location>
</feature>
<dbReference type="Proteomes" id="UP000194218">
    <property type="component" value="Chromosome"/>
</dbReference>
<evidence type="ECO:0000313" key="2">
    <source>
        <dbReference type="EMBL" id="ARQ69099.1"/>
    </source>
</evidence>
<keyword evidence="3" id="KW-1185">Reference proteome</keyword>
<protein>
    <recommendedName>
        <fullName evidence="4">Lipoprotein</fullName>
    </recommendedName>
</protein>
<dbReference type="EMBL" id="CP021121">
    <property type="protein sequence ID" value="ARQ69099.1"/>
    <property type="molecule type" value="Genomic_DNA"/>
</dbReference>
<dbReference type="Gene3D" id="2.50.20.20">
    <property type="match status" value="1"/>
</dbReference>
<dbReference type="AlphaFoldDB" id="A0A1W7CWN4"/>
<feature type="compositionally biased region" description="Acidic residues" evidence="1">
    <location>
        <begin position="37"/>
        <end position="49"/>
    </location>
</feature>
<organism evidence="2 3">
    <name type="scientific">Streptomyces marincola</name>
    <dbReference type="NCBI Taxonomy" id="2878388"/>
    <lineage>
        <taxon>Bacteria</taxon>
        <taxon>Bacillati</taxon>
        <taxon>Actinomycetota</taxon>
        <taxon>Actinomycetes</taxon>
        <taxon>Kitasatosporales</taxon>
        <taxon>Streptomycetaceae</taxon>
        <taxon>Streptomyces</taxon>
    </lineage>
</organism>
<evidence type="ECO:0000256" key="1">
    <source>
        <dbReference type="SAM" id="MobiDB-lite"/>
    </source>
</evidence>
<proteinExistence type="predicted"/>
<accession>A0A1W7CWN4</accession>
<evidence type="ECO:0000313" key="3">
    <source>
        <dbReference type="Proteomes" id="UP000194218"/>
    </source>
</evidence>
<name>A0A1W7CWN4_9ACTN</name>
<sequence length="285" mass="30761">MVIGGAVLVALAGCGGEGAESSEEGRERTATSRATAEDEAADEASDADEAVGAPQAPGGTEPSDEEAVEWLDRARQAAGDVTEVRMRADMTAEGTQMITELVVSGDRCTTSLEYPGLGVTDAVHVGDELWVRPAEPYWWNTEGGQDSFDTYAGAYVRGPQEHPHLRFLGCRSAFAVLDEDEPGADYTHRMGPETVVDGQRAVTVLVRQTQPEGTSEQTIMIAAEGDPHVLQMRVSTEFDMHGGRSMYTVYEWADYGRPTAIEPPADDVTVHIDDLAERDNPFPLE</sequence>
<gene>
    <name evidence="2" type="ORF">CAG99_09700</name>
</gene>
<evidence type="ECO:0008006" key="4">
    <source>
        <dbReference type="Google" id="ProtNLM"/>
    </source>
</evidence>
<reference evidence="2 3" key="1">
    <citation type="submission" date="2017-05" db="EMBL/GenBank/DDBJ databases">
        <title>Complete genome sequence of Streptomyces sp. SCSIO 03032 revealed the diverse biosynthetic pathways for its bioactive secondary metabolites.</title>
        <authorList>
            <person name="Ma L."/>
            <person name="Zhu Y."/>
            <person name="Zhang W."/>
            <person name="Zhang G."/>
            <person name="Tian X."/>
            <person name="Zhang S."/>
            <person name="Zhang C."/>
        </authorList>
    </citation>
    <scope>NUCLEOTIDE SEQUENCE [LARGE SCALE GENOMIC DNA]</scope>
    <source>
        <strain evidence="2 3">SCSIO 03032</strain>
    </source>
</reference>